<name>A0A836GQR8_9TRYP</name>
<keyword evidence="2" id="KW-1185">Reference proteome</keyword>
<sequence>MLSSGVATTGGGSLLCSGTTAHASSIPLETPPRRLHASLSADIELTVLTAGASLAPEDLCTRNAGGRVLNCTPSDGASRCKSNGSIAAAAALSADVSPRQRRGGTSFASSIIADSDSPCGSPRIRHARPFSSFNSFPKPTLCGSSRSSVAPSCKLADGALANRSPSGLHGVSPCFSMTTSEAEEDPALPGAESVFITVPAECGVPLRCIALAANDARPPSSPSFTYFPGCGSGGGALHESASLTSNKASAVGARPSLRFNSVQCIREGWAANASSSSSTESKVFEPLRFDASDHLFSPLQRTPALDNSQHASWVPALEPRALDGVAASAHHHDRPLACPLSYEYQEKLSEIVKRQQLLHACLVSIVRERNEEPGAHQSQRPALAKVPKLRHLRVSRLLSIMWLLCTVFLRLPLHIMSRVLAMSAGELRKVLLQPRLS</sequence>
<dbReference type="Proteomes" id="UP000673552">
    <property type="component" value="Chromosome 34"/>
</dbReference>
<reference evidence="1 2" key="1">
    <citation type="submission" date="2021-03" db="EMBL/GenBank/DDBJ databases">
        <title>Leishmania (Mundinia) martiniquensis Genome sequencing and assembly.</title>
        <authorList>
            <person name="Almutairi H."/>
            <person name="Gatherer D."/>
        </authorList>
    </citation>
    <scope>NUCLEOTIDE SEQUENCE [LARGE SCALE GENOMIC DNA]</scope>
    <source>
        <strain evidence="1">LSCM1</strain>
    </source>
</reference>
<dbReference type="AlphaFoldDB" id="A0A836GQR8"/>
<dbReference type="KEGG" id="lmat:92512318"/>
<dbReference type="EMBL" id="JAFEUZ010000034">
    <property type="protein sequence ID" value="KAG5468243.1"/>
    <property type="molecule type" value="Genomic_DNA"/>
</dbReference>
<organism evidence="1 2">
    <name type="scientific">Leishmania martiniquensis</name>
    <dbReference type="NCBI Taxonomy" id="1580590"/>
    <lineage>
        <taxon>Eukaryota</taxon>
        <taxon>Discoba</taxon>
        <taxon>Euglenozoa</taxon>
        <taxon>Kinetoplastea</taxon>
        <taxon>Metakinetoplastina</taxon>
        <taxon>Trypanosomatida</taxon>
        <taxon>Trypanosomatidae</taxon>
        <taxon>Leishmaniinae</taxon>
        <taxon>Leishmania</taxon>
    </lineage>
</organism>
<gene>
    <name evidence="1" type="ORF">LSCM1_02221</name>
</gene>
<proteinExistence type="predicted"/>
<evidence type="ECO:0000313" key="1">
    <source>
        <dbReference type="EMBL" id="KAG5468243.1"/>
    </source>
</evidence>
<protein>
    <submittedName>
        <fullName evidence="1">Uncharacterized protein</fullName>
    </submittedName>
</protein>
<comment type="caution">
    <text evidence="1">The sequence shown here is derived from an EMBL/GenBank/DDBJ whole genome shotgun (WGS) entry which is preliminary data.</text>
</comment>
<accession>A0A836GQR8</accession>
<evidence type="ECO:0000313" key="2">
    <source>
        <dbReference type="Proteomes" id="UP000673552"/>
    </source>
</evidence>
<dbReference type="OrthoDB" id="260004at2759"/>
<dbReference type="GeneID" id="92512318"/>
<dbReference type="RefSeq" id="XP_067175181.1">
    <property type="nucleotide sequence ID" value="XM_067319806.1"/>
</dbReference>